<dbReference type="InterPro" id="IPR024653">
    <property type="entry name" value="Peptidase_M10/M27/M57"/>
</dbReference>
<dbReference type="PROSITE" id="PS51257">
    <property type="entry name" value="PROKAR_LIPOPROTEIN"/>
    <property type="match status" value="1"/>
</dbReference>
<dbReference type="EMBL" id="CP070608">
    <property type="protein sequence ID" value="QSE98842.1"/>
    <property type="molecule type" value="Genomic_DNA"/>
</dbReference>
<feature type="domain" description="Peptidase M12B" evidence="1">
    <location>
        <begin position="165"/>
        <end position="289"/>
    </location>
</feature>
<dbReference type="InterPro" id="IPR001590">
    <property type="entry name" value="Peptidase_M12B"/>
</dbReference>
<sequence>MKKFNSFIVATVFAGSIFYSCDNAEVAPSEEPISLETMSQIKSLGFSTEGVIRFEEGYLVENDIYLTDASIASMSEPNYIPTVEQYSTNELVCGSRVITIYAPEEGATSGGGGKGKKGGGGSGGYSPAMIAGLDEAISRYNSENLTISFQRVTSASGADIVMTRLSKRDERQGVLGSAGFPTNCNPYGEIKMSGVLESSYGLSTNGIATIIAHEMGHCIGFRHTDFFDRSISCGGGTANEGAGSIGANHIPGTPTGADLQGAGSWMLACTDGGNRPFTNADKTALDYLY</sequence>
<dbReference type="PROSITE" id="PS50215">
    <property type="entry name" value="ADAM_MEPRO"/>
    <property type="match status" value="1"/>
</dbReference>
<reference evidence="2" key="1">
    <citation type="submission" date="2021-02" db="EMBL/GenBank/DDBJ databases">
        <title>Fulvivirga sp. S481 isolated from sea water.</title>
        <authorList>
            <person name="Bae S.S."/>
            <person name="Baek K."/>
        </authorList>
    </citation>
    <scope>NUCLEOTIDE SEQUENCE</scope>
    <source>
        <strain evidence="2">S481</strain>
    </source>
</reference>
<gene>
    <name evidence="2" type="ORF">JR347_07115</name>
</gene>
<dbReference type="Proteomes" id="UP000662783">
    <property type="component" value="Chromosome"/>
</dbReference>
<evidence type="ECO:0000313" key="2">
    <source>
        <dbReference type="EMBL" id="QSE98842.1"/>
    </source>
</evidence>
<name>A0A974WKE7_9BACT</name>
<dbReference type="KEGG" id="fuv:JR347_07115"/>
<evidence type="ECO:0000313" key="3">
    <source>
        <dbReference type="Proteomes" id="UP000662783"/>
    </source>
</evidence>
<dbReference type="GO" id="GO:0004222">
    <property type="term" value="F:metalloendopeptidase activity"/>
    <property type="evidence" value="ECO:0007669"/>
    <property type="project" value="InterPro"/>
</dbReference>
<dbReference type="RefSeq" id="WP_205723356.1">
    <property type="nucleotide sequence ID" value="NZ_CP070608.1"/>
</dbReference>
<accession>A0A974WKE7</accession>
<organism evidence="2 3">
    <name type="scientific">Fulvivirga lutea</name>
    <dbReference type="NCBI Taxonomy" id="2810512"/>
    <lineage>
        <taxon>Bacteria</taxon>
        <taxon>Pseudomonadati</taxon>
        <taxon>Bacteroidota</taxon>
        <taxon>Cytophagia</taxon>
        <taxon>Cytophagales</taxon>
        <taxon>Fulvivirgaceae</taxon>
        <taxon>Fulvivirga</taxon>
    </lineage>
</organism>
<dbReference type="InterPro" id="IPR024079">
    <property type="entry name" value="MetalloPept_cat_dom_sf"/>
</dbReference>
<dbReference type="AlphaFoldDB" id="A0A974WKE7"/>
<keyword evidence="3" id="KW-1185">Reference proteome</keyword>
<dbReference type="Pfam" id="PF12388">
    <property type="entry name" value="Peptidase_M57"/>
    <property type="match status" value="1"/>
</dbReference>
<dbReference type="Gene3D" id="3.40.390.10">
    <property type="entry name" value="Collagenase (Catalytic Domain)"/>
    <property type="match status" value="1"/>
</dbReference>
<protein>
    <submittedName>
        <fullName evidence="2">Protease B</fullName>
    </submittedName>
</protein>
<keyword evidence="2" id="KW-0645">Protease</keyword>
<dbReference type="SUPFAM" id="SSF55486">
    <property type="entry name" value="Metalloproteases ('zincins'), catalytic domain"/>
    <property type="match status" value="1"/>
</dbReference>
<evidence type="ECO:0000259" key="1">
    <source>
        <dbReference type="PROSITE" id="PS50215"/>
    </source>
</evidence>
<proteinExistence type="predicted"/>
<keyword evidence="2" id="KW-0378">Hydrolase</keyword>
<dbReference type="GO" id="GO:0006508">
    <property type="term" value="P:proteolysis"/>
    <property type="evidence" value="ECO:0007669"/>
    <property type="project" value="UniProtKB-KW"/>
</dbReference>